<gene>
    <name evidence="2" type="ORF">LTR16_006724</name>
</gene>
<protein>
    <submittedName>
        <fullName evidence="2">Uncharacterized protein</fullName>
    </submittedName>
</protein>
<proteinExistence type="predicted"/>
<name>A0ABR0LLH4_9PEZI</name>
<feature type="region of interest" description="Disordered" evidence="1">
    <location>
        <begin position="94"/>
        <end position="177"/>
    </location>
</feature>
<feature type="compositionally biased region" description="Polar residues" evidence="1">
    <location>
        <begin position="104"/>
        <end position="132"/>
    </location>
</feature>
<comment type="caution">
    <text evidence="2">The sequence shown here is derived from an EMBL/GenBank/DDBJ whole genome shotgun (WGS) entry which is preliminary data.</text>
</comment>
<feature type="compositionally biased region" description="Gly residues" evidence="1">
    <location>
        <begin position="244"/>
        <end position="256"/>
    </location>
</feature>
<feature type="region of interest" description="Disordered" evidence="1">
    <location>
        <begin position="1"/>
        <end position="58"/>
    </location>
</feature>
<feature type="compositionally biased region" description="Gly residues" evidence="1">
    <location>
        <begin position="203"/>
        <end position="213"/>
    </location>
</feature>
<evidence type="ECO:0000313" key="3">
    <source>
        <dbReference type="Proteomes" id="UP001357485"/>
    </source>
</evidence>
<accession>A0ABR0LLH4</accession>
<evidence type="ECO:0000256" key="1">
    <source>
        <dbReference type="SAM" id="MobiDB-lite"/>
    </source>
</evidence>
<keyword evidence="3" id="KW-1185">Reference proteome</keyword>
<dbReference type="Proteomes" id="UP001357485">
    <property type="component" value="Unassembled WGS sequence"/>
</dbReference>
<organism evidence="2 3">
    <name type="scientific">Cryomyces antarcticus</name>
    <dbReference type="NCBI Taxonomy" id="329879"/>
    <lineage>
        <taxon>Eukaryota</taxon>
        <taxon>Fungi</taxon>
        <taxon>Dikarya</taxon>
        <taxon>Ascomycota</taxon>
        <taxon>Pezizomycotina</taxon>
        <taxon>Dothideomycetes</taxon>
        <taxon>Dothideomycetes incertae sedis</taxon>
        <taxon>Cryomyces</taxon>
    </lineage>
</organism>
<feature type="compositionally biased region" description="Polar residues" evidence="1">
    <location>
        <begin position="13"/>
        <end position="22"/>
    </location>
</feature>
<evidence type="ECO:0000313" key="2">
    <source>
        <dbReference type="EMBL" id="KAK5196769.1"/>
    </source>
</evidence>
<dbReference type="EMBL" id="JAVRRA010017723">
    <property type="protein sequence ID" value="KAK5196769.1"/>
    <property type="molecule type" value="Genomic_DNA"/>
</dbReference>
<reference evidence="2 3" key="1">
    <citation type="submission" date="2023-08" db="EMBL/GenBank/DDBJ databases">
        <title>Black Yeasts Isolated from many extreme environments.</title>
        <authorList>
            <person name="Coleine C."/>
            <person name="Stajich J.E."/>
            <person name="Selbmann L."/>
        </authorList>
    </citation>
    <scope>NUCLEOTIDE SEQUENCE [LARGE SCALE GENOMIC DNA]</scope>
    <source>
        <strain evidence="2 3">CCFEE 536</strain>
    </source>
</reference>
<feature type="region of interest" description="Disordered" evidence="1">
    <location>
        <begin position="196"/>
        <end position="274"/>
    </location>
</feature>
<feature type="compositionally biased region" description="Low complexity" evidence="1">
    <location>
        <begin position="153"/>
        <end position="164"/>
    </location>
</feature>
<feature type="compositionally biased region" description="Low complexity" evidence="1">
    <location>
        <begin position="1"/>
        <end position="12"/>
    </location>
</feature>
<sequence>MVAPVAPVAPMMGSSSTTSSRNPFGPPSPAGSDVHSTSHFQHALHAPPPLSTQAPPTDYEYLAHIQKYPYLRNSYLRKPKQYVSPYSPDGGFSLEYMPFPPTRPQSTGVPPSMSQLSDSPPTAPQAQQQYSYGASHPQQYQAQPQAQPPRPQPTYQTAQQFQQQLGHEAGRSAQTVGSAKYEHMLKQMAYSTGSDAVTPNLRGGAGGGGGSGGWYSPQAPTPSPLTDPSGTRTPLRPEYSPVGEFGGGGAGAGAGPVGQRIGYMQPGLETWRYG</sequence>